<reference evidence="2 3" key="1">
    <citation type="journal article" date="2019" name="Int. J. Syst. Evol. Microbiol.">
        <title>The Global Catalogue of Microorganisms (GCM) 10K type strain sequencing project: providing services to taxonomists for standard genome sequencing and annotation.</title>
        <authorList>
            <consortium name="The Broad Institute Genomics Platform"/>
            <consortium name="The Broad Institute Genome Sequencing Center for Infectious Disease"/>
            <person name="Wu L."/>
            <person name="Ma J."/>
        </authorList>
    </citation>
    <scope>NUCLEOTIDE SEQUENCE [LARGE SCALE GENOMIC DNA]</scope>
    <source>
        <strain evidence="2 3">CGMCC 1.15824</strain>
    </source>
</reference>
<feature type="domain" description="Calcineurin-like phosphoesterase" evidence="1">
    <location>
        <begin position="22"/>
        <end position="128"/>
    </location>
</feature>
<dbReference type="AlphaFoldDB" id="A0ABD5QKG1"/>
<evidence type="ECO:0000313" key="3">
    <source>
        <dbReference type="Proteomes" id="UP001595925"/>
    </source>
</evidence>
<evidence type="ECO:0000313" key="2">
    <source>
        <dbReference type="EMBL" id="MFC4990263.1"/>
    </source>
</evidence>
<dbReference type="InterPro" id="IPR024173">
    <property type="entry name" value="Pesterase_MJ0037-like"/>
</dbReference>
<dbReference type="CDD" id="cd07391">
    <property type="entry name" value="MPP_PF1019"/>
    <property type="match status" value="1"/>
</dbReference>
<dbReference type="EMBL" id="JBHSJG010000065">
    <property type="protein sequence ID" value="MFC4990263.1"/>
    <property type="molecule type" value="Genomic_DNA"/>
</dbReference>
<name>A0ABD5QKG1_9EURY</name>
<comment type="caution">
    <text evidence="2">The sequence shown here is derived from an EMBL/GenBank/DDBJ whole genome shotgun (WGS) entry which is preliminary data.</text>
</comment>
<dbReference type="Proteomes" id="UP001595925">
    <property type="component" value="Unassembled WGS sequence"/>
</dbReference>
<dbReference type="PANTHER" id="PTHR39323">
    <property type="entry name" value="BLR1149 PROTEIN"/>
    <property type="match status" value="1"/>
</dbReference>
<gene>
    <name evidence="2" type="ORF">ACFPFO_21440</name>
</gene>
<keyword evidence="3" id="KW-1185">Reference proteome</keyword>
<dbReference type="PANTHER" id="PTHR39323:SF1">
    <property type="entry name" value="BLR1149 PROTEIN"/>
    <property type="match status" value="1"/>
</dbReference>
<proteinExistence type="predicted"/>
<accession>A0ABD5QKG1</accession>
<dbReference type="InterPro" id="IPR004843">
    <property type="entry name" value="Calcineurin-like_PHP"/>
</dbReference>
<dbReference type="Pfam" id="PF00149">
    <property type="entry name" value="Metallophos"/>
    <property type="match status" value="1"/>
</dbReference>
<dbReference type="RefSeq" id="WP_224828623.1">
    <property type="nucleotide sequence ID" value="NZ_JAIVEF010000008.1"/>
</dbReference>
<dbReference type="PIRSF" id="PIRSF000887">
    <property type="entry name" value="Pesterase_MJ0037"/>
    <property type="match status" value="1"/>
</dbReference>
<dbReference type="Gene3D" id="3.60.21.10">
    <property type="match status" value="1"/>
</dbReference>
<organism evidence="2 3">
    <name type="scientific">Saliphagus infecundisoli</name>
    <dbReference type="NCBI Taxonomy" id="1849069"/>
    <lineage>
        <taxon>Archaea</taxon>
        <taxon>Methanobacteriati</taxon>
        <taxon>Methanobacteriota</taxon>
        <taxon>Stenosarchaea group</taxon>
        <taxon>Halobacteria</taxon>
        <taxon>Halobacteriales</taxon>
        <taxon>Natrialbaceae</taxon>
        <taxon>Saliphagus</taxon>
    </lineage>
</organism>
<evidence type="ECO:0000259" key="1">
    <source>
        <dbReference type="Pfam" id="PF00149"/>
    </source>
</evidence>
<sequence length="233" mass="24720">MTDPDGLSTVGRAVYVPDSETLVIADVHLGRDVASRVEAPLDGGRDAIDRLEALLEGTDLAEVVVAGDLLHSFSRVPRGVERDLVAFLETIEDGGARPVVVSGNHDTMLSGVYDGEIHAEYRLADGETVVAHGHEVPELPAKRYVVGHDHPAIEIEGRKQPCFLYGPGALDGADVLMLPAFTRLAPGSTINGMSGSDFQSPLVADAGGWHPGVGDGEGETLWFPPLAECRRLL</sequence>
<dbReference type="SUPFAM" id="SSF56300">
    <property type="entry name" value="Metallo-dependent phosphatases"/>
    <property type="match status" value="1"/>
</dbReference>
<protein>
    <submittedName>
        <fullName evidence="2">Metallophosphoesterase</fullName>
    </submittedName>
</protein>
<dbReference type="InterPro" id="IPR029052">
    <property type="entry name" value="Metallo-depent_PP-like"/>
</dbReference>